<dbReference type="AlphaFoldDB" id="A0A8S2X020"/>
<evidence type="ECO:0000256" key="1">
    <source>
        <dbReference type="PROSITE-ProRule" id="PRU00076"/>
    </source>
</evidence>
<protein>
    <recommendedName>
        <fullName evidence="2">EGF-like domain-containing protein</fullName>
    </recommendedName>
</protein>
<dbReference type="SUPFAM" id="SSF57196">
    <property type="entry name" value="EGF/Laminin"/>
    <property type="match status" value="1"/>
</dbReference>
<dbReference type="PROSITE" id="PS00022">
    <property type="entry name" value="EGF_1"/>
    <property type="match status" value="1"/>
</dbReference>
<accession>A0A8S2X020</accession>
<feature type="domain" description="EGF-like" evidence="2">
    <location>
        <begin position="4"/>
        <end position="34"/>
    </location>
</feature>
<sequence length="58" mass="6294">MLCSPALCNGGICTPTQNSIACICPKGTYGDRCQYVDICATNPCASNERCEQIENQYQ</sequence>
<dbReference type="Gene3D" id="2.10.25.10">
    <property type="entry name" value="Laminin"/>
    <property type="match status" value="1"/>
</dbReference>
<keyword evidence="1" id="KW-0245">EGF-like domain</keyword>
<keyword evidence="1" id="KW-1015">Disulfide bond</keyword>
<dbReference type="Proteomes" id="UP000681720">
    <property type="component" value="Unassembled WGS sequence"/>
</dbReference>
<proteinExistence type="predicted"/>
<reference evidence="3" key="1">
    <citation type="submission" date="2021-02" db="EMBL/GenBank/DDBJ databases">
        <authorList>
            <person name="Nowell W R."/>
        </authorList>
    </citation>
    <scope>NUCLEOTIDE SEQUENCE</scope>
</reference>
<dbReference type="EMBL" id="CAJOBJ010073604">
    <property type="protein sequence ID" value="CAF4470895.1"/>
    <property type="molecule type" value="Genomic_DNA"/>
</dbReference>
<feature type="disulfide bond" evidence="1">
    <location>
        <begin position="24"/>
        <end position="33"/>
    </location>
</feature>
<gene>
    <name evidence="3" type="ORF">GIL414_LOCUS33336</name>
</gene>
<evidence type="ECO:0000313" key="4">
    <source>
        <dbReference type="Proteomes" id="UP000681720"/>
    </source>
</evidence>
<comment type="caution">
    <text evidence="1">Lacks conserved residue(s) required for the propagation of feature annotation.</text>
</comment>
<organism evidence="3 4">
    <name type="scientific">Rotaria magnacalcarata</name>
    <dbReference type="NCBI Taxonomy" id="392030"/>
    <lineage>
        <taxon>Eukaryota</taxon>
        <taxon>Metazoa</taxon>
        <taxon>Spiralia</taxon>
        <taxon>Gnathifera</taxon>
        <taxon>Rotifera</taxon>
        <taxon>Eurotatoria</taxon>
        <taxon>Bdelloidea</taxon>
        <taxon>Philodinida</taxon>
        <taxon>Philodinidae</taxon>
        <taxon>Rotaria</taxon>
    </lineage>
</organism>
<evidence type="ECO:0000259" key="2">
    <source>
        <dbReference type="PROSITE" id="PS50026"/>
    </source>
</evidence>
<comment type="caution">
    <text evidence="3">The sequence shown here is derived from an EMBL/GenBank/DDBJ whole genome shotgun (WGS) entry which is preliminary data.</text>
</comment>
<name>A0A8S2X020_9BILA</name>
<dbReference type="InterPro" id="IPR000742">
    <property type="entry name" value="EGF"/>
</dbReference>
<evidence type="ECO:0000313" key="3">
    <source>
        <dbReference type="EMBL" id="CAF4470895.1"/>
    </source>
</evidence>
<feature type="non-terminal residue" evidence="3">
    <location>
        <position position="1"/>
    </location>
</feature>
<dbReference type="PROSITE" id="PS50026">
    <property type="entry name" value="EGF_3"/>
    <property type="match status" value="1"/>
</dbReference>